<feature type="compositionally biased region" description="Polar residues" evidence="1">
    <location>
        <begin position="815"/>
        <end position="828"/>
    </location>
</feature>
<dbReference type="InterPro" id="IPR003961">
    <property type="entry name" value="FN3_dom"/>
</dbReference>
<evidence type="ECO:0000313" key="4">
    <source>
        <dbReference type="EMBL" id="KAF2268380.1"/>
    </source>
</evidence>
<feature type="compositionally biased region" description="Polar residues" evidence="1">
    <location>
        <begin position="1048"/>
        <end position="1063"/>
    </location>
</feature>
<feature type="compositionally biased region" description="Low complexity" evidence="1">
    <location>
        <begin position="1118"/>
        <end position="1133"/>
    </location>
</feature>
<feature type="region of interest" description="Disordered" evidence="1">
    <location>
        <begin position="469"/>
        <end position="493"/>
    </location>
</feature>
<feature type="region of interest" description="Disordered" evidence="1">
    <location>
        <begin position="934"/>
        <end position="1220"/>
    </location>
</feature>
<feature type="compositionally biased region" description="Basic and acidic residues" evidence="1">
    <location>
        <begin position="1084"/>
        <end position="1093"/>
    </location>
</feature>
<feature type="compositionally biased region" description="Basic and acidic residues" evidence="1">
    <location>
        <begin position="233"/>
        <end position="242"/>
    </location>
</feature>
<comment type="caution">
    <text evidence="4">The sequence shown here is derived from an EMBL/GenBank/DDBJ whole genome shotgun (WGS) entry which is preliminary data.</text>
</comment>
<feature type="compositionally biased region" description="Pro residues" evidence="1">
    <location>
        <begin position="967"/>
        <end position="976"/>
    </location>
</feature>
<gene>
    <name evidence="4" type="ORF">CC78DRAFT_576389</name>
</gene>
<feature type="domain" description="Fibronectin type-III" evidence="3">
    <location>
        <begin position="132"/>
        <end position="220"/>
    </location>
</feature>
<evidence type="ECO:0000313" key="5">
    <source>
        <dbReference type="Proteomes" id="UP000800093"/>
    </source>
</evidence>
<feature type="compositionally biased region" description="Low complexity" evidence="1">
    <location>
        <begin position="694"/>
        <end position="711"/>
    </location>
</feature>
<reference evidence="5" key="1">
    <citation type="journal article" date="2020" name="Stud. Mycol.">
        <title>101 Dothideomycetes genomes: A test case for predicting lifestyles and emergence of pathogens.</title>
        <authorList>
            <person name="Haridas S."/>
            <person name="Albert R."/>
            <person name="Binder M."/>
            <person name="Bloem J."/>
            <person name="LaButti K."/>
            <person name="Salamov A."/>
            <person name="Andreopoulos B."/>
            <person name="Baker S."/>
            <person name="Barry K."/>
            <person name="Bills G."/>
            <person name="Bluhm B."/>
            <person name="Cannon C."/>
            <person name="Castanera R."/>
            <person name="Culley D."/>
            <person name="Daum C."/>
            <person name="Ezra D."/>
            <person name="Gonzalez J."/>
            <person name="Henrissat B."/>
            <person name="Kuo A."/>
            <person name="Liang C."/>
            <person name="Lipzen A."/>
            <person name="Lutzoni F."/>
            <person name="Magnuson J."/>
            <person name="Mondo S."/>
            <person name="Nolan M."/>
            <person name="Ohm R."/>
            <person name="Pangilinan J."/>
            <person name="Park H.-J."/>
            <person name="Ramirez L."/>
            <person name="Alfaro M."/>
            <person name="Sun H."/>
            <person name="Tritt A."/>
            <person name="Yoshinaga Y."/>
            <person name="Zwiers L.-H."/>
            <person name="Turgeon B."/>
            <person name="Goodwin S."/>
            <person name="Spatafora J."/>
            <person name="Crous P."/>
            <person name="Grigoriev I."/>
        </authorList>
    </citation>
    <scope>NUCLEOTIDE SEQUENCE [LARGE SCALE GENOMIC DNA]</scope>
    <source>
        <strain evidence="5">CBS 304.66</strain>
    </source>
</reference>
<accession>A0A9P4N3F2</accession>
<feature type="compositionally biased region" description="Basic and acidic residues" evidence="1">
    <location>
        <begin position="992"/>
        <end position="1047"/>
    </location>
</feature>
<keyword evidence="2" id="KW-1133">Transmembrane helix</keyword>
<organism evidence="4 5">
    <name type="scientific">Lojkania enalia</name>
    <dbReference type="NCBI Taxonomy" id="147567"/>
    <lineage>
        <taxon>Eukaryota</taxon>
        <taxon>Fungi</taxon>
        <taxon>Dikarya</taxon>
        <taxon>Ascomycota</taxon>
        <taxon>Pezizomycotina</taxon>
        <taxon>Dothideomycetes</taxon>
        <taxon>Pleosporomycetidae</taxon>
        <taxon>Pleosporales</taxon>
        <taxon>Pleosporales incertae sedis</taxon>
        <taxon>Lojkania</taxon>
    </lineage>
</organism>
<feature type="transmembrane region" description="Helical" evidence="2">
    <location>
        <begin position="88"/>
        <end position="111"/>
    </location>
</feature>
<dbReference type="EMBL" id="ML986587">
    <property type="protein sequence ID" value="KAF2268380.1"/>
    <property type="molecule type" value="Genomic_DNA"/>
</dbReference>
<evidence type="ECO:0000256" key="2">
    <source>
        <dbReference type="SAM" id="Phobius"/>
    </source>
</evidence>
<dbReference type="Proteomes" id="UP000800093">
    <property type="component" value="Unassembled WGS sequence"/>
</dbReference>
<keyword evidence="2" id="KW-0812">Transmembrane</keyword>
<feature type="compositionally biased region" description="Polar residues" evidence="1">
    <location>
        <begin position="374"/>
        <end position="383"/>
    </location>
</feature>
<dbReference type="OrthoDB" id="5572782at2759"/>
<sequence>MCIGCICRYLASQDDAQCLRPARLGHDACLQSASPPPVPPSLLSHIIASRCSSWSASLRPLPAAPMLSDPHHALYLWHPDVAHYNMELLIFLSSGWLKTACVLSALFWLAYRGYQVLSKPIEELVALLGLEVPVAPVVSLAGIKADGVLLHWKPPDARASVLKYVIRINGIDIGDVSPQETSVTIENLQPDRHYVIRIVTLNSANFQAPSIPIRLRTLPASSEQFYGTASQKDNQDGPHDDEYTPTPIIRPNKNLVDIPPLIAPVMTREHSNSTSRARRSETGRRNSPASQTADLARSAQEAADSSATIKQLTEKLDALRREIDDMEKQIQDEEKEFQLSKSGLLEKRDEKKAALKEKEDASRDLRKEVASLERANTSAQTRRTQQEKLLHQKEAERKKIKDDVARWAREAVELRAAAEHIEKERAECESESESKIQALRDTYAEEIQTNKSLEEVIREKGTQIKLLEEERKKLEEGEEAGEAQDATENAEAEEDRRWLITYTSLQQRYAHAWTLLSEAERTHSEAQTRLAYLQQRRLSQPQLFTGVSSQELIPMRRNSHQRVRPVSMREPITASAPGGFVHSTAPPFNSTLPNVSPNFPNATPYFNINNGMALPPPDNKISSFSHAEIESLTSGAPMSPTAGALLPSGLFGDDVGNTDTEDENNLAPPQRSLDPSPNLRHVLPGLGAPGTLDQVQSPSSPVSVQSRSPSVFASPHDSAGQLPFSPANDNLVDSDKRSTRSTSSSFVNPPTTRFGSLFGLNRQRGKTLDQGPPLGSLKASQSQSLPRQEFGQDAIGAQRRRGSHSGGAWYDFVRTKTQPAESSSSPKHVTTRRRPFNMFGSKGDPWLTAALGLDRPSSPRQGSTNSSDANALPRPSTESHTRFGWSIDTFGSRNSPLGVDWSTSNGTSWSRLPSRRPSLQHGSTVSLIHDELLQGDAPDFPSTTRSPTQAPIGTRPQSSASHIPPSAMIPPTPPKQLNPAAPNFKSIFSLPKKSEEDKAEKAKKAADKAAEKAAEKEAKKAEKAEKKAKAEKSEKASRKEKEKERILTSDTSINDSMKETSSPADPRRSRDGRSISTADVSDASPRESLERSISHSLSESQAPSSIGKESFMQKLSRKSSSSQFLSFGKGKSSLFLKKTNDAVTPDETDEDAVGFLGRGESAGNSPSIGTPKDRSSALSWSSFKRMSKRGDKTPSLHESIASENTGDDDEDHFERVPGTA</sequence>
<dbReference type="InterPro" id="IPR036116">
    <property type="entry name" value="FN3_sf"/>
</dbReference>
<feature type="region of interest" description="Disordered" evidence="1">
    <location>
        <begin position="633"/>
        <end position="889"/>
    </location>
</feature>
<dbReference type="InterPro" id="IPR013783">
    <property type="entry name" value="Ig-like_fold"/>
</dbReference>
<proteinExistence type="predicted"/>
<dbReference type="Pfam" id="PF00041">
    <property type="entry name" value="fn3"/>
    <property type="match status" value="1"/>
</dbReference>
<feature type="compositionally biased region" description="Basic and acidic residues" evidence="1">
    <location>
        <begin position="384"/>
        <end position="396"/>
    </location>
</feature>
<feature type="compositionally biased region" description="Polar residues" evidence="1">
    <location>
        <begin position="1094"/>
        <end position="1104"/>
    </location>
</feature>
<feature type="region of interest" description="Disordered" evidence="1">
    <location>
        <begin position="225"/>
        <end position="307"/>
    </location>
</feature>
<keyword evidence="5" id="KW-1185">Reference proteome</keyword>
<feature type="compositionally biased region" description="Polar residues" evidence="1">
    <location>
        <begin position="858"/>
        <end position="869"/>
    </location>
</feature>
<dbReference type="SUPFAM" id="SSF49265">
    <property type="entry name" value="Fibronectin type III"/>
    <property type="match status" value="1"/>
</dbReference>
<evidence type="ECO:0000259" key="3">
    <source>
        <dbReference type="PROSITE" id="PS50853"/>
    </source>
</evidence>
<protein>
    <recommendedName>
        <fullName evidence="3">Fibronectin type-III domain-containing protein</fullName>
    </recommendedName>
</protein>
<dbReference type="Gene3D" id="2.60.40.10">
    <property type="entry name" value="Immunoglobulins"/>
    <property type="match status" value="1"/>
</dbReference>
<feature type="compositionally biased region" description="Polar residues" evidence="1">
    <location>
        <begin position="941"/>
        <end position="961"/>
    </location>
</feature>
<feature type="region of interest" description="Disordered" evidence="1">
    <location>
        <begin position="349"/>
        <end position="396"/>
    </location>
</feature>
<evidence type="ECO:0000256" key="1">
    <source>
        <dbReference type="SAM" id="MobiDB-lite"/>
    </source>
</evidence>
<name>A0A9P4N3F2_9PLEO</name>
<dbReference type="CDD" id="cd00063">
    <property type="entry name" value="FN3"/>
    <property type="match status" value="1"/>
</dbReference>
<dbReference type="PROSITE" id="PS50853">
    <property type="entry name" value="FN3"/>
    <property type="match status" value="1"/>
</dbReference>
<dbReference type="SMART" id="SM00060">
    <property type="entry name" value="FN3"/>
    <property type="match status" value="1"/>
</dbReference>
<feature type="compositionally biased region" description="Basic and acidic residues" evidence="1">
    <location>
        <begin position="349"/>
        <end position="371"/>
    </location>
</feature>
<dbReference type="AlphaFoldDB" id="A0A9P4N3F2"/>
<keyword evidence="2" id="KW-0472">Membrane</keyword>